<dbReference type="InterPro" id="IPR057529">
    <property type="entry name" value="MRCK/ROCK_PH"/>
</dbReference>
<evidence type="ECO:0000259" key="30">
    <source>
        <dbReference type="PROSITE" id="PS51285"/>
    </source>
</evidence>
<dbReference type="Pfam" id="PF00069">
    <property type="entry name" value="Pkinase"/>
    <property type="match status" value="1"/>
</dbReference>
<evidence type="ECO:0000256" key="6">
    <source>
        <dbReference type="ARBA" id="ARBA00022490"/>
    </source>
</evidence>
<evidence type="ECO:0000256" key="11">
    <source>
        <dbReference type="ARBA" id="ARBA00022741"/>
    </source>
</evidence>
<comment type="similarity">
    <text evidence="4">Belongs to the protein kinase superfamily. AGC Ser/Thr protein kinase family. DMPK subfamily.</text>
</comment>
<dbReference type="Proteomes" id="UP000694559">
    <property type="component" value="Unplaced"/>
</dbReference>
<reference evidence="31" key="1">
    <citation type="submission" date="2025-08" db="UniProtKB">
        <authorList>
            <consortium name="Ensembl"/>
        </authorList>
    </citation>
    <scope>IDENTIFICATION</scope>
</reference>
<dbReference type="GO" id="GO:0005737">
    <property type="term" value="C:cytoplasm"/>
    <property type="evidence" value="ECO:0007669"/>
    <property type="project" value="UniProtKB-SubCell"/>
</dbReference>
<dbReference type="GO" id="GO:0004674">
    <property type="term" value="F:protein serine/threonine kinase activity"/>
    <property type="evidence" value="ECO:0007669"/>
    <property type="project" value="UniProtKB-KW"/>
</dbReference>
<feature type="compositionally biased region" description="Polar residues" evidence="24">
    <location>
        <begin position="1558"/>
        <end position="1567"/>
    </location>
</feature>
<dbReference type="Gene3D" id="3.30.60.20">
    <property type="match status" value="1"/>
</dbReference>
<dbReference type="GO" id="GO:0005524">
    <property type="term" value="F:ATP binding"/>
    <property type="evidence" value="ECO:0007669"/>
    <property type="project" value="UniProtKB-UniRule"/>
</dbReference>
<dbReference type="PROSITE" id="PS50003">
    <property type="entry name" value="PH_DOMAIN"/>
    <property type="match status" value="1"/>
</dbReference>
<feature type="coiled-coil region" evidence="23">
    <location>
        <begin position="914"/>
        <end position="948"/>
    </location>
</feature>
<dbReference type="PROSITE" id="PS51285">
    <property type="entry name" value="AGC_KINASE_CTER"/>
    <property type="match status" value="1"/>
</dbReference>
<dbReference type="Pfam" id="PF08826">
    <property type="entry name" value="DMPK_coil"/>
    <property type="match status" value="1"/>
</dbReference>
<dbReference type="EC" id="2.7.11.1" evidence="5"/>
<dbReference type="FunFam" id="1.20.5.340:FF:000010">
    <property type="entry name" value="Non-specific serine/threonine protein kinase"/>
    <property type="match status" value="1"/>
</dbReference>
<dbReference type="PROSITE" id="PS00107">
    <property type="entry name" value="PROTEIN_KINASE_ATP"/>
    <property type="match status" value="1"/>
</dbReference>
<dbReference type="SUPFAM" id="SSF57889">
    <property type="entry name" value="Cysteine-rich domain"/>
    <property type="match status" value="1"/>
</dbReference>
<evidence type="ECO:0000259" key="25">
    <source>
        <dbReference type="PROSITE" id="PS50003"/>
    </source>
</evidence>
<dbReference type="InterPro" id="IPR000719">
    <property type="entry name" value="Prot_kinase_dom"/>
</dbReference>
<organism evidence="31 32">
    <name type="scientific">Naja naja</name>
    <name type="common">Indian cobra</name>
    <dbReference type="NCBI Taxonomy" id="35670"/>
    <lineage>
        <taxon>Eukaryota</taxon>
        <taxon>Metazoa</taxon>
        <taxon>Chordata</taxon>
        <taxon>Craniata</taxon>
        <taxon>Vertebrata</taxon>
        <taxon>Euteleostomi</taxon>
        <taxon>Lepidosauria</taxon>
        <taxon>Squamata</taxon>
        <taxon>Bifurcata</taxon>
        <taxon>Unidentata</taxon>
        <taxon>Episquamata</taxon>
        <taxon>Toxicofera</taxon>
        <taxon>Serpentes</taxon>
        <taxon>Colubroidea</taxon>
        <taxon>Elapidae</taxon>
        <taxon>Elapinae</taxon>
        <taxon>Naja</taxon>
    </lineage>
</organism>
<evidence type="ECO:0000256" key="16">
    <source>
        <dbReference type="ARBA" id="ARBA00023054"/>
    </source>
</evidence>
<dbReference type="PROSITE" id="PS00479">
    <property type="entry name" value="ZF_DAG_PE_1"/>
    <property type="match status" value="1"/>
</dbReference>
<dbReference type="GO" id="GO:0008270">
    <property type="term" value="F:zinc ion binding"/>
    <property type="evidence" value="ECO:0007669"/>
    <property type="project" value="UniProtKB-KW"/>
</dbReference>
<evidence type="ECO:0000259" key="27">
    <source>
        <dbReference type="PROSITE" id="PS50081"/>
    </source>
</evidence>
<dbReference type="Pfam" id="PF00433">
    <property type="entry name" value="Pkinase_C"/>
    <property type="match status" value="1"/>
</dbReference>
<keyword evidence="10" id="KW-0479">Metal-binding</keyword>
<evidence type="ECO:0000256" key="23">
    <source>
        <dbReference type="SAM" id="Coils"/>
    </source>
</evidence>
<evidence type="ECO:0000256" key="12">
    <source>
        <dbReference type="ARBA" id="ARBA00022771"/>
    </source>
</evidence>
<dbReference type="PROSITE" id="PS50219">
    <property type="entry name" value="CNH"/>
    <property type="match status" value="1"/>
</dbReference>
<dbReference type="Gene3D" id="3.30.200.20">
    <property type="entry name" value="Phosphorylase Kinase, domain 1"/>
    <property type="match status" value="1"/>
</dbReference>
<keyword evidence="11 22" id="KW-0547">Nucleotide-binding</keyword>
<dbReference type="InterPro" id="IPR050839">
    <property type="entry name" value="Rho-assoc_Ser/Thr_Kinase"/>
</dbReference>
<dbReference type="FunFam" id="3.30.200.20:FF:001055">
    <property type="entry name" value="Serine/threonine-protein kinase MRCK beta"/>
    <property type="match status" value="1"/>
</dbReference>
<dbReference type="PROSITE" id="PS50011">
    <property type="entry name" value="PROTEIN_KINASE_DOM"/>
    <property type="match status" value="1"/>
</dbReference>
<dbReference type="InterPro" id="IPR046349">
    <property type="entry name" value="C1-like_sf"/>
</dbReference>
<evidence type="ECO:0000256" key="24">
    <source>
        <dbReference type="SAM" id="MobiDB-lite"/>
    </source>
</evidence>
<evidence type="ECO:0000256" key="22">
    <source>
        <dbReference type="PROSITE-ProRule" id="PRU10141"/>
    </source>
</evidence>
<dbReference type="InterPro" id="IPR001180">
    <property type="entry name" value="CNH_dom"/>
</dbReference>
<evidence type="ECO:0000256" key="18">
    <source>
        <dbReference type="ARBA" id="ARBA00047899"/>
    </source>
</evidence>
<evidence type="ECO:0000313" key="31">
    <source>
        <dbReference type="Ensembl" id="ENSNNAP00000023225.1"/>
    </source>
</evidence>
<dbReference type="Ensembl" id="ENSNNAT00000024346.1">
    <property type="protein sequence ID" value="ENSNNAP00000023225.1"/>
    <property type="gene ID" value="ENSNNAG00000001082.1"/>
</dbReference>
<dbReference type="Pfam" id="PF15796">
    <property type="entry name" value="KELK"/>
    <property type="match status" value="1"/>
</dbReference>
<dbReference type="PROSITE" id="PS50108">
    <property type="entry name" value="CRIB"/>
    <property type="match status" value="1"/>
</dbReference>
<evidence type="ECO:0000256" key="10">
    <source>
        <dbReference type="ARBA" id="ARBA00022723"/>
    </source>
</evidence>
<protein>
    <recommendedName>
        <fullName evidence="20">Serine/threonine-protein kinase MRCK alpha</fullName>
        <ecNumber evidence="5">2.7.11.1</ecNumber>
    </recommendedName>
    <alternativeName>
        <fullName evidence="21">CDC42-binding protein kinase alpha</fullName>
    </alternativeName>
</protein>
<dbReference type="SMART" id="SM00220">
    <property type="entry name" value="S_TKc"/>
    <property type="match status" value="1"/>
</dbReference>
<proteinExistence type="inferred from homology"/>
<comment type="cofactor">
    <cofactor evidence="1">
        <name>Mg(2+)</name>
        <dbReference type="ChEBI" id="CHEBI:18420"/>
    </cofactor>
</comment>
<dbReference type="FunFam" id="2.30.29.30:FF:000032">
    <property type="entry name" value="Non-specific serine/threonine protein kinase"/>
    <property type="match status" value="1"/>
</dbReference>
<evidence type="ECO:0000256" key="5">
    <source>
        <dbReference type="ARBA" id="ARBA00012513"/>
    </source>
</evidence>
<feature type="domain" description="CNH" evidence="29">
    <location>
        <begin position="1175"/>
        <end position="1447"/>
    </location>
</feature>
<dbReference type="SUPFAM" id="SSF69322">
    <property type="entry name" value="Tricorn protease domain 2"/>
    <property type="match status" value="1"/>
</dbReference>
<feature type="coiled-coil region" evidence="23">
    <location>
        <begin position="441"/>
        <end position="820"/>
    </location>
</feature>
<dbReference type="PROSITE" id="PS00108">
    <property type="entry name" value="PROTEIN_KINASE_ST"/>
    <property type="match status" value="1"/>
</dbReference>
<dbReference type="GO" id="GO:0030027">
    <property type="term" value="C:lamellipodium"/>
    <property type="evidence" value="ECO:0007669"/>
    <property type="project" value="UniProtKB-SubCell"/>
</dbReference>
<feature type="domain" description="PH" evidence="25">
    <location>
        <begin position="1030"/>
        <end position="1149"/>
    </location>
</feature>
<evidence type="ECO:0000259" key="29">
    <source>
        <dbReference type="PROSITE" id="PS50219"/>
    </source>
</evidence>
<evidence type="ECO:0000256" key="15">
    <source>
        <dbReference type="ARBA" id="ARBA00022840"/>
    </source>
</evidence>
<keyword evidence="16 23" id="KW-0175">Coiled coil</keyword>
<evidence type="ECO:0000256" key="13">
    <source>
        <dbReference type="ARBA" id="ARBA00022777"/>
    </source>
</evidence>
<dbReference type="FunFam" id="3.30.60.20:FF:000005">
    <property type="entry name" value="Non-specific serine/threonine protein kinase"/>
    <property type="match status" value="1"/>
</dbReference>
<dbReference type="GeneTree" id="ENSGT01030000234517"/>
<feature type="compositionally biased region" description="Polar residues" evidence="24">
    <location>
        <begin position="1576"/>
        <end position="1592"/>
    </location>
</feature>
<gene>
    <name evidence="31" type="primary">CDC42BPA</name>
</gene>
<dbReference type="SUPFAM" id="SSF56112">
    <property type="entry name" value="Protein kinase-like (PK-like)"/>
    <property type="match status" value="1"/>
</dbReference>
<dbReference type="InterPro" id="IPR001849">
    <property type="entry name" value="PH_domain"/>
</dbReference>
<feature type="domain" description="Phorbol-ester/DAG-type" evidence="27">
    <location>
        <begin position="971"/>
        <end position="1021"/>
    </location>
</feature>
<evidence type="ECO:0000256" key="8">
    <source>
        <dbReference type="ARBA" id="ARBA00022553"/>
    </source>
</evidence>
<keyword evidence="13" id="KW-0418">Kinase</keyword>
<comment type="subcellular location">
    <subcellularLocation>
        <location evidence="3">Cell projection</location>
        <location evidence="3">Lamellipodium</location>
    </subcellularLocation>
    <subcellularLocation>
        <location evidence="2">Cytoplasm</location>
    </subcellularLocation>
</comment>
<dbReference type="CDD" id="cd01243">
    <property type="entry name" value="PH_MRCK"/>
    <property type="match status" value="1"/>
</dbReference>
<evidence type="ECO:0000256" key="21">
    <source>
        <dbReference type="ARBA" id="ARBA00076683"/>
    </source>
</evidence>
<evidence type="ECO:0000256" key="14">
    <source>
        <dbReference type="ARBA" id="ARBA00022833"/>
    </source>
</evidence>
<dbReference type="Gene3D" id="1.10.510.10">
    <property type="entry name" value="Transferase(Phosphotransferase) domain 1"/>
    <property type="match status" value="1"/>
</dbReference>
<evidence type="ECO:0000256" key="2">
    <source>
        <dbReference type="ARBA" id="ARBA00004496"/>
    </source>
</evidence>
<evidence type="ECO:0000256" key="19">
    <source>
        <dbReference type="ARBA" id="ARBA00048679"/>
    </source>
</evidence>
<dbReference type="Gene3D" id="1.20.5.340">
    <property type="match status" value="1"/>
</dbReference>
<keyword evidence="9" id="KW-0808">Transferase</keyword>
<dbReference type="GO" id="GO:0042641">
    <property type="term" value="C:actomyosin"/>
    <property type="evidence" value="ECO:0007669"/>
    <property type="project" value="TreeGrafter"/>
</dbReference>
<comment type="catalytic activity">
    <reaction evidence="18">
        <text>L-threonyl-[protein] + ATP = O-phospho-L-threonyl-[protein] + ADP + H(+)</text>
        <dbReference type="Rhea" id="RHEA:46608"/>
        <dbReference type="Rhea" id="RHEA-COMP:11060"/>
        <dbReference type="Rhea" id="RHEA-COMP:11605"/>
        <dbReference type="ChEBI" id="CHEBI:15378"/>
        <dbReference type="ChEBI" id="CHEBI:30013"/>
        <dbReference type="ChEBI" id="CHEBI:30616"/>
        <dbReference type="ChEBI" id="CHEBI:61977"/>
        <dbReference type="ChEBI" id="CHEBI:456216"/>
        <dbReference type="EC" id="2.7.11.1"/>
    </reaction>
</comment>
<feature type="domain" description="AGC-kinase C-terminal" evidence="30">
    <location>
        <begin position="344"/>
        <end position="414"/>
    </location>
</feature>
<dbReference type="CDD" id="cd20864">
    <property type="entry name" value="C1_MRCKalpha"/>
    <property type="match status" value="1"/>
</dbReference>
<reference evidence="31" key="2">
    <citation type="submission" date="2025-09" db="UniProtKB">
        <authorList>
            <consortium name="Ensembl"/>
        </authorList>
    </citation>
    <scope>IDENTIFICATION</scope>
</reference>
<dbReference type="SMART" id="SM00036">
    <property type="entry name" value="CNH"/>
    <property type="match status" value="1"/>
</dbReference>
<dbReference type="PANTHER" id="PTHR22988">
    <property type="entry name" value="MYOTONIC DYSTROPHY S/T KINASE-RELATED"/>
    <property type="match status" value="1"/>
</dbReference>
<dbReference type="InterPro" id="IPR008271">
    <property type="entry name" value="Ser/Thr_kinase_AS"/>
</dbReference>
<evidence type="ECO:0000256" key="17">
    <source>
        <dbReference type="ARBA" id="ARBA00023273"/>
    </source>
</evidence>
<dbReference type="Pfam" id="PF00130">
    <property type="entry name" value="C1_1"/>
    <property type="match status" value="1"/>
</dbReference>
<dbReference type="SMART" id="SM00133">
    <property type="entry name" value="S_TK_X"/>
    <property type="match status" value="1"/>
</dbReference>
<keyword evidence="14" id="KW-0862">Zinc</keyword>
<keyword evidence="7" id="KW-0723">Serine/threonine-protein kinase</keyword>
<keyword evidence="8" id="KW-0597">Phosphoprotein</keyword>
<evidence type="ECO:0000256" key="20">
    <source>
        <dbReference type="ARBA" id="ARBA00073692"/>
    </source>
</evidence>
<dbReference type="InterPro" id="IPR031597">
    <property type="entry name" value="KELK"/>
</dbReference>
<dbReference type="InterPro" id="IPR014930">
    <property type="entry name" value="Myotonic_dystrophy_kinase_coil"/>
</dbReference>
<evidence type="ECO:0000259" key="28">
    <source>
        <dbReference type="PROSITE" id="PS50108"/>
    </source>
</evidence>
<dbReference type="PANTHER" id="PTHR22988:SF31">
    <property type="entry name" value="SERINE_THREONINE-PROTEIN KINASE MRCK ALPHA"/>
    <property type="match status" value="1"/>
</dbReference>
<keyword evidence="17" id="KW-0966">Cell projection</keyword>
<dbReference type="Pfam" id="PF25346">
    <property type="entry name" value="PH_MRCK"/>
    <property type="match status" value="1"/>
</dbReference>
<dbReference type="InterPro" id="IPR000961">
    <property type="entry name" value="AGC-kinase_C"/>
</dbReference>
<feature type="compositionally biased region" description="Basic and acidic residues" evidence="24">
    <location>
        <begin position="1630"/>
        <end position="1643"/>
    </location>
</feature>
<feature type="domain" description="Protein kinase" evidence="26">
    <location>
        <begin position="77"/>
        <end position="343"/>
    </location>
</feature>
<keyword evidence="15 22" id="KW-0067">ATP-binding</keyword>
<dbReference type="InterPro" id="IPR000095">
    <property type="entry name" value="CRIB_dom"/>
</dbReference>
<comment type="catalytic activity">
    <reaction evidence="19">
        <text>L-seryl-[protein] + ATP = O-phospho-L-seryl-[protein] + ADP + H(+)</text>
        <dbReference type="Rhea" id="RHEA:17989"/>
        <dbReference type="Rhea" id="RHEA-COMP:9863"/>
        <dbReference type="Rhea" id="RHEA-COMP:11604"/>
        <dbReference type="ChEBI" id="CHEBI:15378"/>
        <dbReference type="ChEBI" id="CHEBI:29999"/>
        <dbReference type="ChEBI" id="CHEBI:30616"/>
        <dbReference type="ChEBI" id="CHEBI:83421"/>
        <dbReference type="ChEBI" id="CHEBI:456216"/>
        <dbReference type="EC" id="2.7.11.1"/>
    </reaction>
</comment>
<evidence type="ECO:0000256" key="1">
    <source>
        <dbReference type="ARBA" id="ARBA00001946"/>
    </source>
</evidence>
<dbReference type="InterPro" id="IPR017441">
    <property type="entry name" value="Protein_kinase_ATP_BS"/>
</dbReference>
<keyword evidence="12" id="KW-0863">Zinc-finger</keyword>
<dbReference type="SMART" id="SM00233">
    <property type="entry name" value="PH"/>
    <property type="match status" value="1"/>
</dbReference>
<dbReference type="PROSITE" id="PS50081">
    <property type="entry name" value="ZF_DAG_PE_2"/>
    <property type="match status" value="1"/>
</dbReference>
<dbReference type="SMART" id="SM00109">
    <property type="entry name" value="C1"/>
    <property type="match status" value="1"/>
</dbReference>
<dbReference type="InterPro" id="IPR002219">
    <property type="entry name" value="PKC_DAG/PE"/>
</dbReference>
<evidence type="ECO:0000259" key="26">
    <source>
        <dbReference type="PROSITE" id="PS50011"/>
    </source>
</evidence>
<dbReference type="SMART" id="SM00285">
    <property type="entry name" value="PBD"/>
    <property type="match status" value="1"/>
</dbReference>
<keyword evidence="6" id="KW-0963">Cytoplasm</keyword>
<feature type="compositionally biased region" description="Low complexity" evidence="24">
    <location>
        <begin position="1612"/>
        <end position="1628"/>
    </location>
</feature>
<sequence length="1680" mass="191426">MSGEVRLRQLEQFILDGPTQTNGQCFSVETLLDILICLYDECNNSPLRREKNILEFLEWGKPFTSKVKQMRLHKDDFEILKVIGRGAFGEVAVVKLRNADKVFAMKILNKWEMLKRAETACFREERDVLVNGDNQWITTLHYAFQDENYLYLVMDYYVGGDLLTLLSKFEDRLPEEMARFYLAEMVVAIDSVHQLHYVHRDIKPDNILMDVNGHIRLADFGSCLKLMEDGTVQSSVAVGTPDYISPEILQAMEDGKGKYGPECDWWSLGVCMYEMLYGETPFYAESLVETYGKIMNHKERFQFPAQMTDVSENAKDLIRRLICSREHRLGQNGIEDFKSHPFFSGIDWDNIQNCEAPYIPEVSSPTDTSNFDVDDDCLKNSETMPPPTHTAFSGHHLPFIGFTYTSSCVLSDRSTLRFAAGQRVMELDANVQRTLEDTLATEAYERRIRRLEQEKLELSRKLQESTQTVQALHYSTVDGPLTASKDLEIKSLKDEIETLRKQVTDSGRLEQQLEEASSTQRELEDATRHIKTYEKQMKALKQERDDLNKELLDSSERLKAQTKELKDAHSQRKLAMQEFSEMNERLTELHSQKQKLTRQVRDKEEEMEVVLQKAESLRQELRRTDRIKKELEVHAEAATAEASKDRKLRERSEQYSKQLENELEGLKQKQIGWSPGVSSSEHQQEITKLKADLEKKIVFYEEELSKREVIHSNELKNLKKELRDAEIQQLALKKEILILKDKLEKTRRESQNEREEFETEFKHKYEREKILLTDENKKLSNELDKLTAMYERLSMSNRQLEEEMRDLADKKESVAHWEAQITEIIQWVSDEKDARGYLQALASKMTEELEALKSSSLGARATDMPWKMRRFAKLDMSARLELQSALDAEIRAKQAIQEELNKVKACNIATECKLQESEKKNSELLSEIDRLKKEAEELQSEKGVKHQDSQNSFLAFLNAPTSALDQFEPKAHQFVVKSFNTPTKCNQCTSLMVGLIRQGCTCEVCGFSCHVTCADKAPAVCPIPPEQTKGTAYEGHVRIPKPAGVKKGWQRALAVVCDFKLFLYDIAEGKASQPSVVVSQVLDMRDEEFSVCSVLASDVIHANRKDIPCIFRVSASQLLASSNKCSVLILADSENEKSKWVGVLNELHRILKKNKLKDRSVYAPKEAYDSTLPLIKTSQAAAIIDHERIALGNEEGLFVVHVTKDEIIRVGDNKKVHQIELIPNEQLIAVISGRNRHVRLFPVTALDGREIDFYKLAETKGCQTIVSGQVRHGALTCLCVAMKRQVLCYELNHSKTRHKKIKEIQVAGNVQWMAIFSERLCVGYQSGFLKYPLYGEGNPHSLLHPDDHTLSFITQQPTDAICAVEISNKEYLLCFSSVGIYVDCQGRRSRQQELMWPAAPSSSCYNAPYLSVYSENAVDIFDVNSMEWIQTIPLKKVRPLNTEGSLNVLGLETVRLIYFKNKMAEGDELVVPETSDNSRKQMVRNINNKRRYSFRVPEEERMQQRREMLRDPEMRNKLISHPTNFNHIAHMGPGDGIQILKDLPMNLRPQESRAMFSGSVSIPSITKTRPEPGRSMSASSGLAARTSAQNGSALRREFSGGSYGAKRQPMASPSDGSLSSGGLDQGSDAPVREYEREDSDSPRHSTASNSSNLSSPPSPISPHKTKSLSLESSDHVSWDS</sequence>
<feature type="domain" description="CRIB" evidence="28">
    <location>
        <begin position="1519"/>
        <end position="1532"/>
    </location>
</feature>
<feature type="binding site" evidence="22">
    <location>
        <position position="106"/>
    </location>
    <ligand>
        <name>ATP</name>
        <dbReference type="ChEBI" id="CHEBI:30616"/>
    </ligand>
</feature>
<dbReference type="CDD" id="cd00132">
    <property type="entry name" value="CRIB"/>
    <property type="match status" value="1"/>
</dbReference>
<evidence type="ECO:0000256" key="9">
    <source>
        <dbReference type="ARBA" id="ARBA00022679"/>
    </source>
</evidence>
<dbReference type="GO" id="GO:0031032">
    <property type="term" value="P:actomyosin structure organization"/>
    <property type="evidence" value="ECO:0007669"/>
    <property type="project" value="TreeGrafter"/>
</dbReference>
<name>A0A8C7E4L3_NAJNA</name>
<feature type="compositionally biased region" description="Low complexity" evidence="24">
    <location>
        <begin position="1644"/>
        <end position="1655"/>
    </location>
</feature>
<dbReference type="Gene3D" id="2.30.29.30">
    <property type="entry name" value="Pleckstrin-homology domain (PH domain)/Phosphotyrosine-binding domain (PTB)"/>
    <property type="match status" value="1"/>
</dbReference>
<dbReference type="OrthoDB" id="10047816at2759"/>
<keyword evidence="32" id="KW-1185">Reference proteome</keyword>
<dbReference type="FunFam" id="1.10.510.10:FF:000014">
    <property type="entry name" value="Non-specific serine/threonine protein kinase"/>
    <property type="match status" value="1"/>
</dbReference>
<dbReference type="Pfam" id="PF00780">
    <property type="entry name" value="CNH"/>
    <property type="match status" value="1"/>
</dbReference>
<dbReference type="InterPro" id="IPR017892">
    <property type="entry name" value="Pkinase_C"/>
</dbReference>
<evidence type="ECO:0000256" key="7">
    <source>
        <dbReference type="ARBA" id="ARBA00022527"/>
    </source>
</evidence>
<dbReference type="InterPro" id="IPR011009">
    <property type="entry name" value="Kinase-like_dom_sf"/>
</dbReference>
<accession>A0A8C7E4L3</accession>
<evidence type="ECO:0000256" key="4">
    <source>
        <dbReference type="ARBA" id="ARBA00005719"/>
    </source>
</evidence>
<evidence type="ECO:0000313" key="32">
    <source>
        <dbReference type="Proteomes" id="UP000694559"/>
    </source>
</evidence>
<feature type="region of interest" description="Disordered" evidence="24">
    <location>
        <begin position="1554"/>
        <end position="1680"/>
    </location>
</feature>
<dbReference type="SUPFAM" id="SSF50729">
    <property type="entry name" value="PH domain-like"/>
    <property type="match status" value="1"/>
</dbReference>
<dbReference type="InterPro" id="IPR011993">
    <property type="entry name" value="PH-like_dom_sf"/>
</dbReference>
<evidence type="ECO:0000256" key="3">
    <source>
        <dbReference type="ARBA" id="ARBA00004510"/>
    </source>
</evidence>